<keyword evidence="7" id="KW-1185">Reference proteome</keyword>
<dbReference type="Gene3D" id="1.20.1280.170">
    <property type="entry name" value="Exocyst complex component Exo70"/>
    <property type="match status" value="1"/>
</dbReference>
<dbReference type="AlphaFoldDB" id="A0AAV5BZC5"/>
<proteinExistence type="inferred from homology"/>
<name>A0AAV5BZC5_ELECO</name>
<keyword evidence="3" id="KW-0653">Protein transport</keyword>
<feature type="domain" description="Exocyst complex subunit Exo70 C-terminal" evidence="5">
    <location>
        <begin position="149"/>
        <end position="451"/>
    </location>
</feature>
<evidence type="ECO:0000256" key="3">
    <source>
        <dbReference type="RuleBase" id="RU365026"/>
    </source>
</evidence>
<reference evidence="6" key="2">
    <citation type="submission" date="2021-12" db="EMBL/GenBank/DDBJ databases">
        <title>Resequencing data analysis of finger millet.</title>
        <authorList>
            <person name="Hatakeyama M."/>
            <person name="Aluri S."/>
            <person name="Balachadran M.T."/>
            <person name="Sivarajan S.R."/>
            <person name="Poveda L."/>
            <person name="Shimizu-Inatsugi R."/>
            <person name="Schlapbach R."/>
            <person name="Sreeman S.M."/>
            <person name="Shimizu K.K."/>
        </authorList>
    </citation>
    <scope>NUCLEOTIDE SEQUENCE</scope>
</reference>
<evidence type="ECO:0000313" key="7">
    <source>
        <dbReference type="Proteomes" id="UP001054889"/>
    </source>
</evidence>
<evidence type="ECO:0000256" key="2">
    <source>
        <dbReference type="ARBA" id="ARBA00022448"/>
    </source>
</evidence>
<dbReference type="GO" id="GO:0006887">
    <property type="term" value="P:exocytosis"/>
    <property type="evidence" value="ECO:0007669"/>
    <property type="project" value="UniProtKB-KW"/>
</dbReference>
<dbReference type="PANTHER" id="PTHR12542:SF138">
    <property type="entry name" value="EXOCYST SUBUNIT EXO70 FAMILY PROTEIN"/>
    <property type="match status" value="1"/>
</dbReference>
<dbReference type="GO" id="GO:0000145">
    <property type="term" value="C:exocyst"/>
    <property type="evidence" value="ECO:0007669"/>
    <property type="project" value="InterPro"/>
</dbReference>
<evidence type="ECO:0000259" key="5">
    <source>
        <dbReference type="Pfam" id="PF03081"/>
    </source>
</evidence>
<dbReference type="Pfam" id="PF03081">
    <property type="entry name" value="Exo70_C"/>
    <property type="match status" value="1"/>
</dbReference>
<dbReference type="SUPFAM" id="SSF74788">
    <property type="entry name" value="Cullin repeat-like"/>
    <property type="match status" value="1"/>
</dbReference>
<keyword evidence="3" id="KW-0268">Exocytosis</keyword>
<protein>
    <recommendedName>
        <fullName evidence="3">Exocyst subunit Exo70 family protein</fullName>
    </recommendedName>
</protein>
<sequence>MAPTPTPRFRMSTPSTVSSSCPSSSASYLSLLTPTPTVVATPVWTCSTGNGLPDDCYDVPSGVLLEEHTRVAWVASWSRMIPVSDERFLGLDQLGRLASPHPEIVFKALIKVIRFIRQTHQAMTSVCAQQTKYDASLRSKAVLAYQGLKSLMNISEAVIAPHPDNLFAVLRMFNHFWDMFSFAEAEFFPFVAGLFVENYKSFAAMFYRILGVLTSVVRRTFEALEVWMSNHADEIPLDVGVHDITKYVTLHITLLSEHGVLLKSALNVSHGTREASAGAAGAENLESLMAAALLSHLEKTLERISKWYQFSGLQWLFLVNNMNFILLEKVVAEKFGDDWLLKRWSILEIYISRYLDVSWTPVVSCLRMESRVILGCFNKQPAISAFNIKFETTYATQMTWQIEDPQLRKHMREAVIEAIIPTYCSYLEKHKGKQTKFLQYTPKELKDLLSELFEG</sequence>
<comment type="function">
    <text evidence="3">Component of the exocyst complex.</text>
</comment>
<accession>A0AAV5BZC5</accession>
<dbReference type="PANTHER" id="PTHR12542">
    <property type="entry name" value="EXOCYST COMPLEX PROTEIN EXO70"/>
    <property type="match status" value="1"/>
</dbReference>
<dbReference type="Proteomes" id="UP001054889">
    <property type="component" value="Unassembled WGS sequence"/>
</dbReference>
<dbReference type="GO" id="GO:0005546">
    <property type="term" value="F:phosphatidylinositol-4,5-bisphosphate binding"/>
    <property type="evidence" value="ECO:0007669"/>
    <property type="project" value="InterPro"/>
</dbReference>
<dbReference type="EMBL" id="BQKI01000003">
    <property type="protein sequence ID" value="GJM90888.1"/>
    <property type="molecule type" value="Genomic_DNA"/>
</dbReference>
<dbReference type="GO" id="GO:0015031">
    <property type="term" value="P:protein transport"/>
    <property type="evidence" value="ECO:0007669"/>
    <property type="project" value="UniProtKB-KW"/>
</dbReference>
<dbReference type="InterPro" id="IPR004140">
    <property type="entry name" value="Exo70"/>
</dbReference>
<dbReference type="InterPro" id="IPR016159">
    <property type="entry name" value="Cullin_repeat-like_dom_sf"/>
</dbReference>
<reference evidence="6" key="1">
    <citation type="journal article" date="2018" name="DNA Res.">
        <title>Multiple hybrid de novo genome assembly of finger millet, an orphan allotetraploid crop.</title>
        <authorList>
            <person name="Hatakeyama M."/>
            <person name="Aluri S."/>
            <person name="Balachadran M.T."/>
            <person name="Sivarajan S.R."/>
            <person name="Patrignani A."/>
            <person name="Gruter S."/>
            <person name="Poveda L."/>
            <person name="Shimizu-Inatsugi R."/>
            <person name="Baeten J."/>
            <person name="Francoijs K.J."/>
            <person name="Nataraja K.N."/>
            <person name="Reddy Y.A.N."/>
            <person name="Phadnis S."/>
            <person name="Ravikumar R.L."/>
            <person name="Schlapbach R."/>
            <person name="Sreeman S.M."/>
            <person name="Shimizu K.K."/>
        </authorList>
    </citation>
    <scope>NUCLEOTIDE SEQUENCE</scope>
</reference>
<comment type="caution">
    <text evidence="6">The sequence shown here is derived from an EMBL/GenBank/DDBJ whole genome shotgun (WGS) entry which is preliminary data.</text>
</comment>
<feature type="region of interest" description="Disordered" evidence="4">
    <location>
        <begin position="1"/>
        <end position="22"/>
    </location>
</feature>
<comment type="similarity">
    <text evidence="1 3">Belongs to the EXO70 family.</text>
</comment>
<organism evidence="6 7">
    <name type="scientific">Eleusine coracana subsp. coracana</name>
    <dbReference type="NCBI Taxonomy" id="191504"/>
    <lineage>
        <taxon>Eukaryota</taxon>
        <taxon>Viridiplantae</taxon>
        <taxon>Streptophyta</taxon>
        <taxon>Embryophyta</taxon>
        <taxon>Tracheophyta</taxon>
        <taxon>Spermatophyta</taxon>
        <taxon>Magnoliopsida</taxon>
        <taxon>Liliopsida</taxon>
        <taxon>Poales</taxon>
        <taxon>Poaceae</taxon>
        <taxon>PACMAD clade</taxon>
        <taxon>Chloridoideae</taxon>
        <taxon>Cynodonteae</taxon>
        <taxon>Eleusininae</taxon>
        <taxon>Eleusine</taxon>
    </lineage>
</organism>
<keyword evidence="2 3" id="KW-0813">Transport</keyword>
<evidence type="ECO:0000256" key="4">
    <source>
        <dbReference type="SAM" id="MobiDB-lite"/>
    </source>
</evidence>
<gene>
    <name evidence="6" type="primary">ga07211</name>
    <name evidence="6" type="ORF">PR202_ga07211</name>
</gene>
<evidence type="ECO:0000313" key="6">
    <source>
        <dbReference type="EMBL" id="GJM90888.1"/>
    </source>
</evidence>
<feature type="compositionally biased region" description="Low complexity" evidence="4">
    <location>
        <begin position="12"/>
        <end position="22"/>
    </location>
</feature>
<dbReference type="InterPro" id="IPR046364">
    <property type="entry name" value="Exo70_C"/>
</dbReference>
<evidence type="ECO:0000256" key="1">
    <source>
        <dbReference type="ARBA" id="ARBA00006756"/>
    </source>
</evidence>